<dbReference type="EMBL" id="LXFE01000176">
    <property type="protein sequence ID" value="OLL26501.1"/>
    <property type="molecule type" value="Genomic_DNA"/>
</dbReference>
<keyword evidence="3" id="KW-0762">Sugar transport</keyword>
<dbReference type="OrthoDB" id="999962at2759"/>
<feature type="transmembrane region" description="Helical" evidence="7">
    <location>
        <begin position="37"/>
        <end position="58"/>
    </location>
</feature>
<reference evidence="8 9" key="1">
    <citation type="submission" date="2016-04" db="EMBL/GenBank/DDBJ databases">
        <title>Evolutionary innovation and constraint leading to complex multicellularity in the Ascomycota.</title>
        <authorList>
            <person name="Cisse O."/>
            <person name="Nguyen A."/>
            <person name="Hewitt D.A."/>
            <person name="Jedd G."/>
            <person name="Stajich J.E."/>
        </authorList>
    </citation>
    <scope>NUCLEOTIDE SEQUENCE [LARGE SCALE GENOMIC DNA]</scope>
    <source>
        <strain evidence="8 9">DAH-3</strain>
    </source>
</reference>
<proteinExistence type="predicted"/>
<dbReference type="Pfam" id="PF08449">
    <property type="entry name" value="UAA"/>
    <property type="match status" value="1"/>
</dbReference>
<feature type="transmembrane region" description="Helical" evidence="7">
    <location>
        <begin position="243"/>
        <end position="260"/>
    </location>
</feature>
<comment type="caution">
    <text evidence="8">The sequence shown here is derived from an EMBL/GenBank/DDBJ whole genome shotgun (WGS) entry which is preliminary data.</text>
</comment>
<evidence type="ECO:0000256" key="7">
    <source>
        <dbReference type="SAM" id="Phobius"/>
    </source>
</evidence>
<gene>
    <name evidence="8" type="ORF">NEOLI_002338</name>
</gene>
<keyword evidence="4 7" id="KW-0812">Transmembrane</keyword>
<keyword evidence="2" id="KW-0813">Transport</keyword>
<feature type="transmembrane region" description="Helical" evidence="7">
    <location>
        <begin position="135"/>
        <end position="155"/>
    </location>
</feature>
<accession>A0A1U7LVF8</accession>
<organism evidence="8 9">
    <name type="scientific">Neolecta irregularis (strain DAH-3)</name>
    <dbReference type="NCBI Taxonomy" id="1198029"/>
    <lineage>
        <taxon>Eukaryota</taxon>
        <taxon>Fungi</taxon>
        <taxon>Dikarya</taxon>
        <taxon>Ascomycota</taxon>
        <taxon>Taphrinomycotina</taxon>
        <taxon>Neolectales</taxon>
        <taxon>Neolectaceae</taxon>
        <taxon>Neolecta</taxon>
    </lineage>
</organism>
<dbReference type="GO" id="GO:0006031">
    <property type="term" value="P:chitin biosynthetic process"/>
    <property type="evidence" value="ECO:0007669"/>
    <property type="project" value="EnsemblFungi"/>
</dbReference>
<dbReference type="NCBIfam" id="TIGR00803">
    <property type="entry name" value="nst"/>
    <property type="match status" value="1"/>
</dbReference>
<feature type="transmembrane region" description="Helical" evidence="7">
    <location>
        <begin position="184"/>
        <end position="203"/>
    </location>
</feature>
<protein>
    <submittedName>
        <fullName evidence="8">UDP-N-acetylglucosamine transporter yea4</fullName>
    </submittedName>
</protein>
<dbReference type="Proteomes" id="UP000186594">
    <property type="component" value="Unassembled WGS sequence"/>
</dbReference>
<comment type="subcellular location">
    <subcellularLocation>
        <location evidence="1">Endomembrane system</location>
        <topology evidence="1">Multi-pass membrane protein</topology>
    </subcellularLocation>
</comment>
<evidence type="ECO:0000313" key="9">
    <source>
        <dbReference type="Proteomes" id="UP000186594"/>
    </source>
</evidence>
<evidence type="ECO:0000256" key="5">
    <source>
        <dbReference type="ARBA" id="ARBA00022989"/>
    </source>
</evidence>
<feature type="transmembrane region" description="Helical" evidence="7">
    <location>
        <begin position="98"/>
        <end position="123"/>
    </location>
</feature>
<dbReference type="PANTHER" id="PTHR10778">
    <property type="entry name" value="SOLUTE CARRIER FAMILY 35 MEMBER B"/>
    <property type="match status" value="1"/>
</dbReference>
<dbReference type="GO" id="GO:0005462">
    <property type="term" value="F:UDP-N-acetylglucosamine transmembrane transporter activity"/>
    <property type="evidence" value="ECO:0007669"/>
    <property type="project" value="EnsemblFungi"/>
</dbReference>
<dbReference type="InterPro" id="IPR037185">
    <property type="entry name" value="EmrE-like"/>
</dbReference>
<dbReference type="InterPro" id="IPR013657">
    <property type="entry name" value="SCL35B1-4/HUT1"/>
</dbReference>
<dbReference type="SUPFAM" id="SSF103481">
    <property type="entry name" value="Multidrug resistance efflux transporter EmrE"/>
    <property type="match status" value="1"/>
</dbReference>
<dbReference type="OMA" id="GPCWKEG"/>
<keyword evidence="9" id="KW-1185">Reference proteome</keyword>
<feature type="transmembrane region" description="Helical" evidence="7">
    <location>
        <begin position="65"/>
        <end position="86"/>
    </location>
</feature>
<sequence length="280" mass="30481">MKLKSTTIPIRRWLTIVVLFVTQSVLNNAALGFNVAIPIHIIFRSAGVAVTMILGFFISKKRYSVTQMVGVAVLTCGVLVATLSNSHSQSNNGASDDGLYFIGIGILALCLLISAVMGLLLEATYSQYGSNWREGLFYTHFLALPFFLPMFPTIYRSFNQLSTASSMPLEDIPANAPMSHTNPIMGSPFFRLLLNVLTQYVCVRGVNRLSAKASALTLAIVLNIRKFVSLGLSVLLFNNNLSPGVIFGAILVFGGAAVYARETANIQQMNRLRARSLGHN</sequence>
<feature type="transmembrane region" description="Helical" evidence="7">
    <location>
        <begin position="215"/>
        <end position="237"/>
    </location>
</feature>
<dbReference type="AlphaFoldDB" id="A0A1U7LVF8"/>
<name>A0A1U7LVF8_NEOID</name>
<evidence type="ECO:0000256" key="2">
    <source>
        <dbReference type="ARBA" id="ARBA00022448"/>
    </source>
</evidence>
<keyword evidence="6 7" id="KW-0472">Membrane</keyword>
<evidence type="ECO:0000256" key="6">
    <source>
        <dbReference type="ARBA" id="ARBA00023136"/>
    </source>
</evidence>
<evidence type="ECO:0000256" key="1">
    <source>
        <dbReference type="ARBA" id="ARBA00004127"/>
    </source>
</evidence>
<evidence type="ECO:0000313" key="8">
    <source>
        <dbReference type="EMBL" id="OLL26501.1"/>
    </source>
</evidence>
<dbReference type="GO" id="GO:0005464">
    <property type="term" value="F:UDP-xylose transmembrane transporter activity"/>
    <property type="evidence" value="ECO:0007669"/>
    <property type="project" value="TreeGrafter"/>
</dbReference>
<dbReference type="STRING" id="1198029.A0A1U7LVF8"/>
<dbReference type="GO" id="GO:0015786">
    <property type="term" value="P:UDP-glucose transmembrane transport"/>
    <property type="evidence" value="ECO:0007669"/>
    <property type="project" value="EnsemblFungi"/>
</dbReference>
<dbReference type="GO" id="GO:0000139">
    <property type="term" value="C:Golgi membrane"/>
    <property type="evidence" value="ECO:0007669"/>
    <property type="project" value="TreeGrafter"/>
</dbReference>
<dbReference type="GO" id="GO:0005789">
    <property type="term" value="C:endoplasmic reticulum membrane"/>
    <property type="evidence" value="ECO:0007669"/>
    <property type="project" value="TreeGrafter"/>
</dbReference>
<evidence type="ECO:0000256" key="3">
    <source>
        <dbReference type="ARBA" id="ARBA00022597"/>
    </source>
</evidence>
<feature type="transmembrane region" description="Helical" evidence="7">
    <location>
        <begin position="12"/>
        <end position="31"/>
    </location>
</feature>
<keyword evidence="5 7" id="KW-1133">Transmembrane helix</keyword>
<evidence type="ECO:0000256" key="4">
    <source>
        <dbReference type="ARBA" id="ARBA00022692"/>
    </source>
</evidence>
<dbReference type="PANTHER" id="PTHR10778:SF4">
    <property type="entry name" value="NUCLEOTIDE SUGAR TRANSPORTER SLC35B4"/>
    <property type="match status" value="1"/>
</dbReference>